<comment type="caution">
    <text evidence="1">The sequence shown here is derived from an EMBL/GenBank/DDBJ whole genome shotgun (WGS) entry which is preliminary data.</text>
</comment>
<evidence type="ECO:0000313" key="2">
    <source>
        <dbReference type="Proteomes" id="UP001225873"/>
    </source>
</evidence>
<dbReference type="Proteomes" id="UP001225873">
    <property type="component" value="Unassembled WGS sequence"/>
</dbReference>
<evidence type="ECO:0000313" key="1">
    <source>
        <dbReference type="EMBL" id="MDN3426667.1"/>
    </source>
</evidence>
<dbReference type="EMBL" id="JASDCQ010000001">
    <property type="protein sequence ID" value="MDN3426667.1"/>
    <property type="molecule type" value="Genomic_DNA"/>
</dbReference>
<proteinExistence type="predicted"/>
<protein>
    <submittedName>
        <fullName evidence="1">Uncharacterized protein</fullName>
    </submittedName>
</protein>
<organism evidence="1 2">
    <name type="scientific">Planococcus notacanthi</name>
    <dbReference type="NCBI Taxonomy" id="3035188"/>
    <lineage>
        <taxon>Bacteria</taxon>
        <taxon>Bacillati</taxon>
        <taxon>Bacillota</taxon>
        <taxon>Bacilli</taxon>
        <taxon>Bacillales</taxon>
        <taxon>Caryophanaceae</taxon>
        <taxon>Planococcus</taxon>
    </lineage>
</organism>
<sequence>MLWTTKFENRFEAFWDWFKVREETYWDLQLPDRDKELDNLTIRLQRVNPQISCKICGELTNGKRQLVLSAEGKVEAFDDVLNLEMAAPELQKFEINSCCQSISEGVEVITDLSFLPPTLKRLKSFDEVLHRDGKSLDEYMGLHWIDDTKAYQQTPLDVLPFMGTGVDGIHIGLLTDFGKVTDLEQAFIVSISPMDFENEVKLLARNAKEFIDYLYSDEELLFLFNGSMLESIDDYQIMKQNAEKDASTETDFYRVRKEVAAKLQEVMGCVDIANVYEYIQKTVTASRSTQVVLPTMDGLGIAATENIADHSPLFPLTRNEDPALEEIMTFFVSAPKESKLALIRDVQFTGLVFEDPELKAFLIEELKEMGCCKEAERLVSLNW</sequence>
<gene>
    <name evidence="1" type="ORF">QMA01_05115</name>
</gene>
<accession>A0ABT7ZHM2</accession>
<name>A0ABT7ZHM2_9BACL</name>
<reference evidence="1 2" key="1">
    <citation type="submission" date="2023-03" db="EMBL/GenBank/DDBJ databases">
        <authorList>
            <person name="Uniacke-Lowe S."/>
            <person name="Ross P."/>
            <person name="Hill C."/>
        </authorList>
    </citation>
    <scope>NUCLEOTIDE SEQUENCE [LARGE SCALE GENOMIC DNA]</scope>
    <source>
        <strain evidence="1 2">APC 4016</strain>
    </source>
</reference>
<keyword evidence="2" id="KW-1185">Reference proteome</keyword>
<dbReference type="RefSeq" id="WP_290214459.1">
    <property type="nucleotide sequence ID" value="NZ_JASDCQ010000001.1"/>
</dbReference>